<keyword evidence="6" id="KW-1003">Cell membrane</keyword>
<sequence>MQLILWRKQKLSSIITICVVTIVVLVCLRLGYWQLQRAESKTEQLAQIAALQSQGVMSWQQMQQLPSDWNKTGLQISISGMLNTQQYWLLDNQVYQGQVGYDVLALLRLQQSKQTLLVNLGWVKAPPTRQQLPSINLPSTPLAMTVQLKQGKLSGFTLQDAQHNTDTAWPKRVQSIDLALFSQQSGRDMIDFIGYRQGAADEIAAPHYQAVVMSPEKHQAYAVQWLLITIACLFIAIFACKKKELQ</sequence>
<evidence type="ECO:0000256" key="3">
    <source>
        <dbReference type="ARBA" id="ARBA00022692"/>
    </source>
</evidence>
<comment type="caution">
    <text evidence="7">The sequence shown here is derived from an EMBL/GenBank/DDBJ whole genome shotgun (WGS) entry which is preliminary data.</text>
</comment>
<feature type="transmembrane region" description="Helical" evidence="6">
    <location>
        <begin position="12"/>
        <end position="33"/>
    </location>
</feature>
<dbReference type="InterPro" id="IPR002994">
    <property type="entry name" value="Surf1/Shy1"/>
</dbReference>
<dbReference type="EMBL" id="JABBMT010000008">
    <property type="protein sequence ID" value="NMM40695.1"/>
    <property type="molecule type" value="Genomic_DNA"/>
</dbReference>
<dbReference type="AlphaFoldDB" id="A0A7Y0DS79"/>
<dbReference type="PROSITE" id="PS50895">
    <property type="entry name" value="SURF1"/>
    <property type="match status" value="1"/>
</dbReference>
<comment type="subcellular location">
    <subcellularLocation>
        <location evidence="6">Cell membrane</location>
        <topology evidence="6">Multi-pass membrane protein</topology>
    </subcellularLocation>
    <subcellularLocation>
        <location evidence="1">Membrane</location>
    </subcellularLocation>
</comment>
<dbReference type="GO" id="GO:0005886">
    <property type="term" value="C:plasma membrane"/>
    <property type="evidence" value="ECO:0007669"/>
    <property type="project" value="UniProtKB-SubCell"/>
</dbReference>
<evidence type="ECO:0000256" key="5">
    <source>
        <dbReference type="ARBA" id="ARBA00023136"/>
    </source>
</evidence>
<accession>A0A7Y0DS79</accession>
<evidence type="ECO:0000313" key="8">
    <source>
        <dbReference type="Proteomes" id="UP000570493"/>
    </source>
</evidence>
<dbReference type="Proteomes" id="UP000570493">
    <property type="component" value="Unassembled WGS sequence"/>
</dbReference>
<proteinExistence type="inferred from homology"/>
<keyword evidence="3 6" id="KW-0812">Transmembrane</keyword>
<dbReference type="Pfam" id="PF02104">
    <property type="entry name" value="SURF1"/>
    <property type="match status" value="1"/>
</dbReference>
<keyword evidence="5 6" id="KW-0472">Membrane</keyword>
<name>A0A7Y0DS79_9GAMM</name>
<feature type="transmembrane region" description="Helical" evidence="6">
    <location>
        <begin position="221"/>
        <end position="240"/>
    </location>
</feature>
<evidence type="ECO:0000256" key="2">
    <source>
        <dbReference type="ARBA" id="ARBA00007165"/>
    </source>
</evidence>
<protein>
    <recommendedName>
        <fullName evidence="6">SURF1-like protein</fullName>
    </recommendedName>
</protein>
<comment type="similarity">
    <text evidence="2 6">Belongs to the SURF1 family.</text>
</comment>
<dbReference type="PANTHER" id="PTHR23427">
    <property type="entry name" value="SURFEIT LOCUS PROTEIN"/>
    <property type="match status" value="1"/>
</dbReference>
<reference evidence="7" key="1">
    <citation type="submission" date="2020-04" db="EMBL/GenBank/DDBJ databases">
        <title>Genome Sequencing for Pseudoaltermonas arctica.</title>
        <authorList>
            <person name="Elkins N.S."/>
        </authorList>
    </citation>
    <scope>NUCLEOTIDE SEQUENCE [LARGE SCALE GENOMIC DNA]</scope>
    <source>
        <strain evidence="7">NEC-BIFX-2020_0012</strain>
    </source>
</reference>
<dbReference type="InterPro" id="IPR045214">
    <property type="entry name" value="Surf1/Surf4"/>
</dbReference>
<organism evidence="7 8">
    <name type="scientific">Pseudoalteromonas arctica</name>
    <dbReference type="NCBI Taxonomy" id="394751"/>
    <lineage>
        <taxon>Bacteria</taxon>
        <taxon>Pseudomonadati</taxon>
        <taxon>Pseudomonadota</taxon>
        <taxon>Gammaproteobacteria</taxon>
        <taxon>Alteromonadales</taxon>
        <taxon>Pseudoalteromonadaceae</taxon>
        <taxon>Pseudoalteromonas</taxon>
    </lineage>
</organism>
<dbReference type="PANTHER" id="PTHR23427:SF2">
    <property type="entry name" value="SURFEIT LOCUS PROTEIN 1"/>
    <property type="match status" value="1"/>
</dbReference>
<evidence type="ECO:0000256" key="4">
    <source>
        <dbReference type="ARBA" id="ARBA00022989"/>
    </source>
</evidence>
<evidence type="ECO:0000256" key="6">
    <source>
        <dbReference type="RuleBase" id="RU363076"/>
    </source>
</evidence>
<keyword evidence="4 6" id="KW-1133">Transmembrane helix</keyword>
<dbReference type="RefSeq" id="WP_169019745.1">
    <property type="nucleotide sequence ID" value="NZ_JABBMT010000008.1"/>
</dbReference>
<gene>
    <name evidence="7" type="ORF">HHO47_07565</name>
</gene>
<dbReference type="CDD" id="cd06662">
    <property type="entry name" value="SURF1"/>
    <property type="match status" value="1"/>
</dbReference>
<keyword evidence="8" id="KW-1185">Reference proteome</keyword>
<evidence type="ECO:0000313" key="7">
    <source>
        <dbReference type="EMBL" id="NMM40695.1"/>
    </source>
</evidence>
<evidence type="ECO:0000256" key="1">
    <source>
        <dbReference type="ARBA" id="ARBA00004370"/>
    </source>
</evidence>